<dbReference type="RefSeq" id="WP_160364667.1">
    <property type="nucleotide sequence ID" value="NZ_JACEIB010000001.1"/>
</dbReference>
<accession>A0A838L0H8</accession>
<keyword evidence="8" id="KW-1185">Reference proteome</keyword>
<dbReference type="Gene3D" id="3.30.1330.60">
    <property type="entry name" value="OmpA-like domain"/>
    <property type="match status" value="1"/>
</dbReference>
<name>A0A838L0H8_9SPHN</name>
<dbReference type="Proteomes" id="UP000570166">
    <property type="component" value="Unassembled WGS sequence"/>
</dbReference>
<dbReference type="EMBL" id="JACEIB010000001">
    <property type="protein sequence ID" value="MBA2932547.1"/>
    <property type="molecule type" value="Genomic_DNA"/>
</dbReference>
<gene>
    <name evidence="7" type="ORF">HZF05_00430</name>
</gene>
<evidence type="ECO:0000313" key="8">
    <source>
        <dbReference type="Proteomes" id="UP000570166"/>
    </source>
</evidence>
<keyword evidence="5" id="KW-0732">Signal</keyword>
<feature type="domain" description="OmpA-like" evidence="6">
    <location>
        <begin position="142"/>
        <end position="258"/>
    </location>
</feature>
<feature type="signal peptide" evidence="5">
    <location>
        <begin position="1"/>
        <end position="22"/>
    </location>
</feature>
<protein>
    <submittedName>
        <fullName evidence="7">OmpA family protein</fullName>
    </submittedName>
</protein>
<dbReference type="PRINTS" id="PR01021">
    <property type="entry name" value="OMPADOMAIN"/>
</dbReference>
<dbReference type="SUPFAM" id="SSF103088">
    <property type="entry name" value="OmpA-like"/>
    <property type="match status" value="1"/>
</dbReference>
<evidence type="ECO:0000313" key="7">
    <source>
        <dbReference type="EMBL" id="MBA2932547.1"/>
    </source>
</evidence>
<organism evidence="7 8">
    <name type="scientific">Sphingomonas chungangi</name>
    <dbReference type="NCBI Taxonomy" id="2683589"/>
    <lineage>
        <taxon>Bacteria</taxon>
        <taxon>Pseudomonadati</taxon>
        <taxon>Pseudomonadota</taxon>
        <taxon>Alphaproteobacteria</taxon>
        <taxon>Sphingomonadales</taxon>
        <taxon>Sphingomonadaceae</taxon>
        <taxon>Sphingomonas</taxon>
    </lineage>
</organism>
<dbReference type="AlphaFoldDB" id="A0A838L0H8"/>
<dbReference type="PANTHER" id="PTHR30329">
    <property type="entry name" value="STATOR ELEMENT OF FLAGELLAR MOTOR COMPLEX"/>
    <property type="match status" value="1"/>
</dbReference>
<evidence type="ECO:0000256" key="5">
    <source>
        <dbReference type="SAM" id="SignalP"/>
    </source>
</evidence>
<evidence type="ECO:0000256" key="1">
    <source>
        <dbReference type="ARBA" id="ARBA00004442"/>
    </source>
</evidence>
<dbReference type="CDD" id="cd07185">
    <property type="entry name" value="OmpA_C-like"/>
    <property type="match status" value="1"/>
</dbReference>
<dbReference type="PANTHER" id="PTHR30329:SF21">
    <property type="entry name" value="LIPOPROTEIN YIAD-RELATED"/>
    <property type="match status" value="1"/>
</dbReference>
<dbReference type="PROSITE" id="PS51123">
    <property type="entry name" value="OMPA_2"/>
    <property type="match status" value="1"/>
</dbReference>
<evidence type="ECO:0000256" key="4">
    <source>
        <dbReference type="PROSITE-ProRule" id="PRU00473"/>
    </source>
</evidence>
<proteinExistence type="predicted"/>
<dbReference type="InterPro" id="IPR050330">
    <property type="entry name" value="Bact_OuterMem_StrucFunc"/>
</dbReference>
<reference evidence="7 8" key="1">
    <citation type="submission" date="2020-07" db="EMBL/GenBank/DDBJ databases">
        <authorList>
            <person name="Sun Q."/>
        </authorList>
    </citation>
    <scope>NUCLEOTIDE SEQUENCE [LARGE SCALE GENOMIC DNA]</scope>
    <source>
        <strain evidence="7 8">CGMCC 1.13654</strain>
    </source>
</reference>
<dbReference type="GO" id="GO:0009279">
    <property type="term" value="C:cell outer membrane"/>
    <property type="evidence" value="ECO:0007669"/>
    <property type="project" value="UniProtKB-SubCell"/>
</dbReference>
<dbReference type="InterPro" id="IPR036737">
    <property type="entry name" value="OmpA-like_sf"/>
</dbReference>
<sequence>MNRSHYLVAVLAITLGAGAASAQGRWVPGHWDWAGGRPGDARGYDLRGPGVPILFPELRDTPRGRAFVLRNFDMRHDGFITPREARAANRAFAEAVPDRRGFDWAVVDAAPPAPPPPYISTGRPGPWDRGAMREYHFRDTPEGARMTLQEDVLFQTDSAVLRPHAIDKLQALAGYLRDNEGVRVAIDGYTDSRGTDEHNQGLSERRADAVRDAFDQMGVTEARFRVRGHGENDPVATNSTADGMRLNRRVEVTLLGRRASEFE</sequence>
<keyword evidence="2 4" id="KW-0472">Membrane</keyword>
<dbReference type="Pfam" id="PF00691">
    <property type="entry name" value="OmpA"/>
    <property type="match status" value="1"/>
</dbReference>
<keyword evidence="3" id="KW-0998">Cell outer membrane</keyword>
<comment type="subcellular location">
    <subcellularLocation>
        <location evidence="1">Cell outer membrane</location>
    </subcellularLocation>
</comment>
<evidence type="ECO:0000256" key="2">
    <source>
        <dbReference type="ARBA" id="ARBA00023136"/>
    </source>
</evidence>
<comment type="caution">
    <text evidence="7">The sequence shown here is derived from an EMBL/GenBank/DDBJ whole genome shotgun (WGS) entry which is preliminary data.</text>
</comment>
<evidence type="ECO:0000256" key="3">
    <source>
        <dbReference type="ARBA" id="ARBA00023237"/>
    </source>
</evidence>
<feature type="chain" id="PRO_5032577786" evidence="5">
    <location>
        <begin position="23"/>
        <end position="263"/>
    </location>
</feature>
<dbReference type="InterPro" id="IPR006664">
    <property type="entry name" value="OMP_bac"/>
</dbReference>
<dbReference type="InterPro" id="IPR006665">
    <property type="entry name" value="OmpA-like"/>
</dbReference>
<dbReference type="PRINTS" id="PR01023">
    <property type="entry name" value="NAFLGMOTY"/>
</dbReference>
<evidence type="ECO:0000259" key="6">
    <source>
        <dbReference type="PROSITE" id="PS51123"/>
    </source>
</evidence>